<dbReference type="Proteomes" id="UP001595453">
    <property type="component" value="Unassembled WGS sequence"/>
</dbReference>
<feature type="domain" description="Vps41 beta-propeller" evidence="4">
    <location>
        <begin position="136"/>
        <end position="235"/>
    </location>
</feature>
<dbReference type="Gene3D" id="2.130.10.10">
    <property type="entry name" value="YVTN repeat-like/Quinoprotein amine dehydrogenase"/>
    <property type="match status" value="1"/>
</dbReference>
<dbReference type="PANTHER" id="PTHR19848">
    <property type="entry name" value="WD40 REPEAT PROTEIN"/>
    <property type="match status" value="1"/>
</dbReference>
<gene>
    <name evidence="5" type="ORF">ACFOEE_19730</name>
</gene>
<evidence type="ECO:0000313" key="5">
    <source>
        <dbReference type="EMBL" id="MFC3034740.1"/>
    </source>
</evidence>
<dbReference type="InterPro" id="IPR015943">
    <property type="entry name" value="WD40/YVTN_repeat-like_dom_sf"/>
</dbReference>
<dbReference type="PANTHER" id="PTHR19848:SF6">
    <property type="entry name" value="E3 UBIQUITIN-PROTEIN LIGASE TRAF7"/>
    <property type="match status" value="1"/>
</dbReference>
<accession>A0ABV7CPZ9</accession>
<dbReference type="InterPro" id="IPR001680">
    <property type="entry name" value="WD40_rpt"/>
</dbReference>
<dbReference type="RefSeq" id="WP_377128606.1">
    <property type="nucleotide sequence ID" value="NZ_JBHRSD010000047.1"/>
</dbReference>
<evidence type="ECO:0000256" key="3">
    <source>
        <dbReference type="PROSITE-ProRule" id="PRU00221"/>
    </source>
</evidence>
<dbReference type="PROSITE" id="PS50082">
    <property type="entry name" value="WD_REPEATS_2"/>
    <property type="match status" value="1"/>
</dbReference>
<comment type="caution">
    <text evidence="5">The sequence shown here is derived from an EMBL/GenBank/DDBJ whole genome shotgun (WGS) entry which is preliminary data.</text>
</comment>
<proteinExistence type="predicted"/>
<keyword evidence="1 3" id="KW-0853">WD repeat</keyword>
<dbReference type="InterPro" id="IPR036322">
    <property type="entry name" value="WD40_repeat_dom_sf"/>
</dbReference>
<evidence type="ECO:0000256" key="2">
    <source>
        <dbReference type="ARBA" id="ARBA00022737"/>
    </source>
</evidence>
<dbReference type="PROSITE" id="PS50294">
    <property type="entry name" value="WD_REPEATS_REGION"/>
    <property type="match status" value="1"/>
</dbReference>
<keyword evidence="2" id="KW-0677">Repeat</keyword>
<dbReference type="SMART" id="SM00320">
    <property type="entry name" value="WD40"/>
    <property type="match status" value="4"/>
</dbReference>
<evidence type="ECO:0000256" key="1">
    <source>
        <dbReference type="ARBA" id="ARBA00022574"/>
    </source>
</evidence>
<dbReference type="EMBL" id="JBHRSD010000047">
    <property type="protein sequence ID" value="MFC3034740.1"/>
    <property type="molecule type" value="Genomic_DNA"/>
</dbReference>
<keyword evidence="6" id="KW-1185">Reference proteome</keyword>
<organism evidence="5 6">
    <name type="scientific">Pseudoalteromonas fenneropenaei</name>
    <dbReference type="NCBI Taxonomy" id="1737459"/>
    <lineage>
        <taxon>Bacteria</taxon>
        <taxon>Pseudomonadati</taxon>
        <taxon>Pseudomonadota</taxon>
        <taxon>Gammaproteobacteria</taxon>
        <taxon>Alteromonadales</taxon>
        <taxon>Pseudoalteromonadaceae</taxon>
        <taxon>Pseudoalteromonas</taxon>
    </lineage>
</organism>
<sequence>MDDPSVTRFLWVFATVLGLLGCNGNTALHTTVVNKVTEEPVKIALFSHQGDTTLWLDSKEQVQLWSKASAALKTLPSDKITRPIRHLVLSADDTFLLYASNNELAIWRLPDDKLIATTQFYGQSPLARISALALSSDKKRLVVGMEDGTINMAELSTGVNHQFTPHSQKVTQLLIDQNGEKVLSGSLDGQFALWQFAEPKALFSKAYKHRITSLAVDKDFTRVFVSDGLDAQEVIRLADGEVLAKLNYMSRFKAFRLAEFVPNSQLLVTTAPKGQLSIWNSQTGEELGSGISQAEREGSSIIDLHFIDSATFETINSDGLIEAWDLQSLQRPRG</sequence>
<evidence type="ECO:0000259" key="4">
    <source>
        <dbReference type="Pfam" id="PF23411"/>
    </source>
</evidence>
<name>A0ABV7CPZ9_9GAMM</name>
<evidence type="ECO:0000313" key="6">
    <source>
        <dbReference type="Proteomes" id="UP001595453"/>
    </source>
</evidence>
<dbReference type="SUPFAM" id="SSF50978">
    <property type="entry name" value="WD40 repeat-like"/>
    <property type="match status" value="1"/>
</dbReference>
<reference evidence="6" key="1">
    <citation type="journal article" date="2019" name="Int. J. Syst. Evol. Microbiol.">
        <title>The Global Catalogue of Microorganisms (GCM) 10K type strain sequencing project: providing services to taxonomists for standard genome sequencing and annotation.</title>
        <authorList>
            <consortium name="The Broad Institute Genomics Platform"/>
            <consortium name="The Broad Institute Genome Sequencing Center for Infectious Disease"/>
            <person name="Wu L."/>
            <person name="Ma J."/>
        </authorList>
    </citation>
    <scope>NUCLEOTIDE SEQUENCE [LARGE SCALE GENOMIC DNA]</scope>
    <source>
        <strain evidence="6">KCTC 42730</strain>
    </source>
</reference>
<dbReference type="InterPro" id="IPR057780">
    <property type="entry name" value="Beta-prop_Vps41"/>
</dbReference>
<feature type="repeat" description="WD" evidence="3">
    <location>
        <begin position="163"/>
        <end position="204"/>
    </location>
</feature>
<dbReference type="Pfam" id="PF23411">
    <property type="entry name" value="Beta-prop_Vps41"/>
    <property type="match status" value="1"/>
</dbReference>
<protein>
    <submittedName>
        <fullName evidence="5">WD40 repeat domain-containing protein</fullName>
    </submittedName>
</protein>